<dbReference type="PANTHER" id="PTHR43467">
    <property type="entry name" value="COBALT-PRECORRIN-2 C(20)-METHYLTRANSFERASE"/>
    <property type="match status" value="1"/>
</dbReference>
<dbReference type="InterPro" id="IPR000878">
    <property type="entry name" value="4pyrrol_Mease"/>
</dbReference>
<keyword evidence="2" id="KW-0169">Cobalamin biosynthesis</keyword>
<dbReference type="Pfam" id="PF00590">
    <property type="entry name" value="TP_methylase"/>
    <property type="match status" value="1"/>
</dbReference>
<dbReference type="SUPFAM" id="SSF53790">
    <property type="entry name" value="Tetrapyrrole methylase"/>
    <property type="match status" value="1"/>
</dbReference>
<evidence type="ECO:0000259" key="7">
    <source>
        <dbReference type="Pfam" id="PF00590"/>
    </source>
</evidence>
<protein>
    <recommendedName>
        <fullName evidence="6">Precorrin-6A synthase [deacetylating]</fullName>
        <ecNumber evidence="6">2.1.1.152</ecNumber>
    </recommendedName>
</protein>
<dbReference type="InterPro" id="IPR014776">
    <property type="entry name" value="4pyrrole_Mease_sub2"/>
</dbReference>
<dbReference type="GO" id="GO:0043819">
    <property type="term" value="F:precorrin-6A synthase (deacetylating) activity"/>
    <property type="evidence" value="ECO:0007669"/>
    <property type="project" value="UniProtKB-EC"/>
</dbReference>
<reference evidence="8" key="2">
    <citation type="submission" date="2023-02" db="EMBL/GenBank/DDBJ databases">
        <authorList>
            <person name="Rayyan A."/>
            <person name="Meyer T."/>
            <person name="Kyndt J.A."/>
        </authorList>
    </citation>
    <scope>NUCLEOTIDE SEQUENCE</scope>
    <source>
        <strain evidence="8">DSM 9987</strain>
    </source>
</reference>
<evidence type="ECO:0000256" key="6">
    <source>
        <dbReference type="PIRNR" id="PIRNR036525"/>
    </source>
</evidence>
<comment type="caution">
    <text evidence="8">The sequence shown here is derived from an EMBL/GenBank/DDBJ whole genome shotgun (WGS) entry which is preliminary data.</text>
</comment>
<proteinExistence type="predicted"/>
<organism evidence="8 9">
    <name type="scientific">Rhodoplanes tepidamans</name>
    <name type="common">Rhodoplanes cryptolactis</name>
    <dbReference type="NCBI Taxonomy" id="200616"/>
    <lineage>
        <taxon>Bacteria</taxon>
        <taxon>Pseudomonadati</taxon>
        <taxon>Pseudomonadota</taxon>
        <taxon>Alphaproteobacteria</taxon>
        <taxon>Hyphomicrobiales</taxon>
        <taxon>Nitrobacteraceae</taxon>
        <taxon>Rhodoplanes</taxon>
    </lineage>
</organism>
<keyword evidence="4 6" id="KW-0808">Transferase</keyword>
<dbReference type="NCBIfam" id="TIGR02434">
    <property type="entry name" value="CobF"/>
    <property type="match status" value="1"/>
</dbReference>
<reference evidence="8" key="1">
    <citation type="journal article" date="2023" name="Microbiol Resour">
        <title>Genome Sequences of Rhodoplanes serenus and Two Thermotolerant Strains, Rhodoplanes tepidamans and 'Rhodoplanes cryptolactis,' Further Refine the Genus.</title>
        <authorList>
            <person name="Rayyan A.A."/>
            <person name="Kyndt J.A."/>
        </authorList>
    </citation>
    <scope>NUCLEOTIDE SEQUENCE</scope>
    <source>
        <strain evidence="8">DSM 9987</strain>
    </source>
</reference>
<evidence type="ECO:0000313" key="9">
    <source>
        <dbReference type="Proteomes" id="UP001165652"/>
    </source>
</evidence>
<dbReference type="RefSeq" id="WP_272778042.1">
    <property type="nucleotide sequence ID" value="NZ_JAQQLI010000024.1"/>
</dbReference>
<dbReference type="CDD" id="cd11643">
    <property type="entry name" value="Precorrin-6A-synthase"/>
    <property type="match status" value="1"/>
</dbReference>
<dbReference type="GO" id="GO:0032259">
    <property type="term" value="P:methylation"/>
    <property type="evidence" value="ECO:0007669"/>
    <property type="project" value="UniProtKB-KW"/>
</dbReference>
<comment type="function">
    <text evidence="6">Catalyzes the methylation of C-1 in precorrin-5 and the subsequent extrusion of acetic acid from the resulting intermediate to form cobalt-precorrin-6A.</text>
</comment>
<keyword evidence="3 6" id="KW-0489">Methyltransferase</keyword>
<name>A0ABT5JC71_RHOTP</name>
<dbReference type="InterPro" id="IPR014777">
    <property type="entry name" value="4pyrrole_Mease_sub1"/>
</dbReference>
<evidence type="ECO:0000256" key="1">
    <source>
        <dbReference type="ARBA" id="ARBA00004953"/>
    </source>
</evidence>
<feature type="domain" description="Tetrapyrrole methylase" evidence="7">
    <location>
        <begin position="12"/>
        <end position="235"/>
    </location>
</feature>
<evidence type="ECO:0000313" key="8">
    <source>
        <dbReference type="EMBL" id="MDC7787202.1"/>
    </source>
</evidence>
<dbReference type="Proteomes" id="UP001165652">
    <property type="component" value="Unassembled WGS sequence"/>
</dbReference>
<accession>A0ABT5JC71</accession>
<evidence type="ECO:0000256" key="5">
    <source>
        <dbReference type="ARBA" id="ARBA00022691"/>
    </source>
</evidence>
<sequence>MTQPPPRPVRTVSVVGIGSGDPDQITLQAIDTLRRSDVVFVPEKGAGKAELAQVRQAICARFAGDRPLRTVAYAVPARRDTGDYGSAVADWHTGLAATFTRLLREELGDGERGAFLVWGDPAFYDSTIRVLNRVEAAGEIALAFDVVPGIGSVQALAAKHRIPLAEIGGSILITTGRRLAAGAADVAGTAGAETVVVMLDRGDGLRAVDPDHEVFWGACLGTADERLVAGRVGDVIDTIARERQACRDAHGWVMDVFVLKKPRTP</sequence>
<keyword evidence="9" id="KW-1185">Reference proteome</keyword>
<dbReference type="Gene3D" id="3.40.1010.10">
    <property type="entry name" value="Cobalt-precorrin-4 Transmethylase, Domain 1"/>
    <property type="match status" value="1"/>
</dbReference>
<evidence type="ECO:0000256" key="4">
    <source>
        <dbReference type="ARBA" id="ARBA00022679"/>
    </source>
</evidence>
<dbReference type="EC" id="2.1.1.152" evidence="6"/>
<evidence type="ECO:0000256" key="3">
    <source>
        <dbReference type="ARBA" id="ARBA00022603"/>
    </source>
</evidence>
<comment type="catalytic activity">
    <reaction evidence="6">
        <text>precorrin-5 + S-adenosyl-L-methionine + H2O = precorrin-6A + acetate + S-adenosyl-L-homocysteine + 2 H(+)</text>
        <dbReference type="Rhea" id="RHEA:18261"/>
        <dbReference type="ChEBI" id="CHEBI:15377"/>
        <dbReference type="ChEBI" id="CHEBI:15378"/>
        <dbReference type="ChEBI" id="CHEBI:30089"/>
        <dbReference type="ChEBI" id="CHEBI:57856"/>
        <dbReference type="ChEBI" id="CHEBI:59789"/>
        <dbReference type="ChEBI" id="CHEBI:77871"/>
        <dbReference type="ChEBI" id="CHEBI:77872"/>
        <dbReference type="EC" id="2.1.1.152"/>
    </reaction>
</comment>
<gene>
    <name evidence="8" type="primary">cobF</name>
    <name evidence="8" type="ORF">PQJ73_16035</name>
</gene>
<dbReference type="PIRSF" id="PIRSF036525">
    <property type="entry name" value="CobF"/>
    <property type="match status" value="1"/>
</dbReference>
<keyword evidence="5 6" id="KW-0949">S-adenosyl-L-methionine</keyword>
<dbReference type="PANTHER" id="PTHR43467:SF1">
    <property type="entry name" value="PRECORRIN-6A SYNTHASE [DEACETYLATING]"/>
    <property type="match status" value="1"/>
</dbReference>
<evidence type="ECO:0000256" key="2">
    <source>
        <dbReference type="ARBA" id="ARBA00022573"/>
    </source>
</evidence>
<dbReference type="InterPro" id="IPR035996">
    <property type="entry name" value="4pyrrol_Methylase_sf"/>
</dbReference>
<dbReference type="Gene3D" id="3.30.950.10">
    <property type="entry name" value="Methyltransferase, Cobalt-precorrin-4 Transmethylase, Domain 2"/>
    <property type="match status" value="1"/>
</dbReference>
<comment type="pathway">
    <text evidence="1">Cofactor biosynthesis; adenosylcobalamin biosynthesis.</text>
</comment>
<dbReference type="EMBL" id="JAQQLI010000024">
    <property type="protein sequence ID" value="MDC7787202.1"/>
    <property type="molecule type" value="Genomic_DNA"/>
</dbReference>
<dbReference type="InterPro" id="IPR012797">
    <property type="entry name" value="CobF"/>
</dbReference>